<dbReference type="InterPro" id="IPR010982">
    <property type="entry name" value="Lambda_DNA-bd_dom_sf"/>
</dbReference>
<dbReference type="EMBL" id="PJNB01000001">
    <property type="protein sequence ID" value="PKW13300.1"/>
    <property type="molecule type" value="Genomic_DNA"/>
</dbReference>
<gene>
    <name evidence="2" type="ORF">A8926_0811</name>
</gene>
<keyword evidence="3" id="KW-1185">Reference proteome</keyword>
<proteinExistence type="predicted"/>
<evidence type="ECO:0000313" key="2">
    <source>
        <dbReference type="EMBL" id="PKW13300.1"/>
    </source>
</evidence>
<evidence type="ECO:0000259" key="1">
    <source>
        <dbReference type="Pfam" id="PF19319"/>
    </source>
</evidence>
<dbReference type="AlphaFoldDB" id="A0A2N3XRR3"/>
<evidence type="ECO:0000313" key="3">
    <source>
        <dbReference type="Proteomes" id="UP000233786"/>
    </source>
</evidence>
<dbReference type="Gene3D" id="1.10.260.40">
    <property type="entry name" value="lambda repressor-like DNA-binding domains"/>
    <property type="match status" value="1"/>
</dbReference>
<organism evidence="2 3">
    <name type="scientific">Saccharopolyspora spinosa</name>
    <dbReference type="NCBI Taxonomy" id="60894"/>
    <lineage>
        <taxon>Bacteria</taxon>
        <taxon>Bacillati</taxon>
        <taxon>Actinomycetota</taxon>
        <taxon>Actinomycetes</taxon>
        <taxon>Pseudonocardiales</taxon>
        <taxon>Pseudonocardiaceae</taxon>
        <taxon>Saccharopolyspora</taxon>
    </lineage>
</organism>
<sequence>MPNERLRDALLRNGIKPAEVAEATKVDPKTVERWITRSRTPYPKHRHAVAAMVRESETYLWPDAIEPERSSEVSGSEIVKVYPHRHAVPRDLWTQLLDRATSEVEILVYVGMFLTEDRAILRKLTDKANNGARIRLLFGEPTSAAITRRSAEENIGKSTISAKIRQALAFFKPISTVAGIEVRCHGTTLYNSIYRYDDDMIVNPHVYGFQAPHAPALHLRRLSAGDLFETYSESFEAVWNAAKPPKW</sequence>
<reference evidence="2" key="1">
    <citation type="submission" date="2017-12" db="EMBL/GenBank/DDBJ databases">
        <title>Sequencing the genomes of 1000 Actinobacteria strains.</title>
        <authorList>
            <person name="Klenk H.-P."/>
        </authorList>
    </citation>
    <scope>NUCLEOTIDE SEQUENCE [LARGE SCALE GENOMIC DNA]</scope>
    <source>
        <strain evidence="2">DSM 44228</strain>
    </source>
</reference>
<dbReference type="CDD" id="cd00093">
    <property type="entry name" value="HTH_XRE"/>
    <property type="match status" value="1"/>
</dbReference>
<name>A0A2N3XRR3_SACSN</name>
<dbReference type="STRING" id="994479.GCA_000194155_06206"/>
<dbReference type="Pfam" id="PF19319">
    <property type="entry name" value="DUF5919"/>
    <property type="match status" value="1"/>
</dbReference>
<dbReference type="GO" id="GO:0003677">
    <property type="term" value="F:DNA binding"/>
    <property type="evidence" value="ECO:0007669"/>
    <property type="project" value="InterPro"/>
</dbReference>
<dbReference type="InterPro" id="IPR045697">
    <property type="entry name" value="DUF5919"/>
</dbReference>
<comment type="caution">
    <text evidence="2">The sequence shown here is derived from an EMBL/GenBank/DDBJ whole genome shotgun (WGS) entry which is preliminary data.</text>
</comment>
<accession>A0A2N3XRR3</accession>
<protein>
    <recommendedName>
        <fullName evidence="1">DUF5919 domain-containing protein</fullName>
    </recommendedName>
</protein>
<dbReference type="RefSeq" id="WP_010312834.1">
    <property type="nucleotide sequence ID" value="NZ_CP061007.1"/>
</dbReference>
<dbReference type="Proteomes" id="UP000233786">
    <property type="component" value="Unassembled WGS sequence"/>
</dbReference>
<dbReference type="OrthoDB" id="8438314at2"/>
<feature type="domain" description="DUF5919" evidence="1">
    <location>
        <begin position="122"/>
        <end position="244"/>
    </location>
</feature>
<dbReference type="InterPro" id="IPR001387">
    <property type="entry name" value="Cro/C1-type_HTH"/>
</dbReference>